<organism evidence="5 6">
    <name type="scientific">Caenispirillum bisanense</name>
    <dbReference type="NCBI Taxonomy" id="414052"/>
    <lineage>
        <taxon>Bacteria</taxon>
        <taxon>Pseudomonadati</taxon>
        <taxon>Pseudomonadota</taxon>
        <taxon>Alphaproteobacteria</taxon>
        <taxon>Rhodospirillales</taxon>
        <taxon>Novispirillaceae</taxon>
        <taxon>Caenispirillum</taxon>
    </lineage>
</organism>
<dbReference type="Proteomes" id="UP000219621">
    <property type="component" value="Unassembled WGS sequence"/>
</dbReference>
<keyword evidence="1" id="KW-0677">Repeat</keyword>
<keyword evidence="2 3" id="KW-0802">TPR repeat</keyword>
<dbReference type="OrthoDB" id="8480494at2"/>
<name>A0A286GVA7_9PROT</name>
<evidence type="ECO:0000256" key="4">
    <source>
        <dbReference type="SAM" id="SignalP"/>
    </source>
</evidence>
<keyword evidence="4" id="KW-0732">Signal</keyword>
<reference evidence="5 6" key="1">
    <citation type="submission" date="2017-09" db="EMBL/GenBank/DDBJ databases">
        <authorList>
            <person name="Ehlers B."/>
            <person name="Leendertz F.H."/>
        </authorList>
    </citation>
    <scope>NUCLEOTIDE SEQUENCE [LARGE SCALE GENOMIC DNA]</scope>
    <source>
        <strain evidence="5 6">USBA 140</strain>
    </source>
</reference>
<dbReference type="Gene3D" id="1.25.40.10">
    <property type="entry name" value="Tetratricopeptide repeat domain"/>
    <property type="match status" value="2"/>
</dbReference>
<evidence type="ECO:0000256" key="3">
    <source>
        <dbReference type="PROSITE-ProRule" id="PRU00339"/>
    </source>
</evidence>
<feature type="repeat" description="TPR" evidence="3">
    <location>
        <begin position="131"/>
        <end position="164"/>
    </location>
</feature>
<keyword evidence="6" id="KW-1185">Reference proteome</keyword>
<evidence type="ECO:0000256" key="1">
    <source>
        <dbReference type="ARBA" id="ARBA00022737"/>
    </source>
</evidence>
<dbReference type="SMART" id="SM00028">
    <property type="entry name" value="TPR"/>
    <property type="match status" value="4"/>
</dbReference>
<dbReference type="InterPro" id="IPR011990">
    <property type="entry name" value="TPR-like_helical_dom_sf"/>
</dbReference>
<evidence type="ECO:0000256" key="2">
    <source>
        <dbReference type="ARBA" id="ARBA00022803"/>
    </source>
</evidence>
<dbReference type="InterPro" id="IPR050498">
    <property type="entry name" value="Ycf3"/>
</dbReference>
<dbReference type="InterPro" id="IPR019734">
    <property type="entry name" value="TPR_rpt"/>
</dbReference>
<gene>
    <name evidence="5" type="ORF">SAMN05421508_108205</name>
</gene>
<evidence type="ECO:0000313" key="5">
    <source>
        <dbReference type="EMBL" id="SOD99059.1"/>
    </source>
</evidence>
<dbReference type="AlphaFoldDB" id="A0A286GVA7"/>
<evidence type="ECO:0000313" key="6">
    <source>
        <dbReference type="Proteomes" id="UP000219621"/>
    </source>
</evidence>
<dbReference type="PROSITE" id="PS50005">
    <property type="entry name" value="TPR"/>
    <property type="match status" value="2"/>
</dbReference>
<dbReference type="SUPFAM" id="SSF48452">
    <property type="entry name" value="TPR-like"/>
    <property type="match status" value="1"/>
</dbReference>
<dbReference type="PANTHER" id="PTHR44858:SF1">
    <property type="entry name" value="UDP-N-ACETYLGLUCOSAMINE--PEPTIDE N-ACETYLGLUCOSAMINYLTRANSFERASE SPINDLY-RELATED"/>
    <property type="match status" value="1"/>
</dbReference>
<protein>
    <submittedName>
        <fullName evidence="5">Tetratricopeptide repeat-containing protein</fullName>
    </submittedName>
</protein>
<sequence length="250" mass="26503">MKILPLTLAALLLPAAASPAAAQQVTEAQMYRDCMRLAAEQPKEAWEKAGQWIGLAGGEPARHCAAVALIGLEEYKEAAERLEMLATTSTRAPEVRAGMLAQAAQAWMLDGNLERANAAQTTALELTPDDPVLLVDRAVTLGSAKNYAEAAADLTRALELDPNRVDALVYRATAYRYLDRLTDARADVDRALALDPDALGALLEKGVLARLGGDDAAARAAWKALLAVAPPDSPEAQQAQDNIARLEIGG</sequence>
<feature type="signal peptide" evidence="4">
    <location>
        <begin position="1"/>
        <end position="22"/>
    </location>
</feature>
<feature type="repeat" description="TPR" evidence="3">
    <location>
        <begin position="165"/>
        <end position="198"/>
    </location>
</feature>
<accession>A0A286GVA7</accession>
<dbReference type="Pfam" id="PF13181">
    <property type="entry name" value="TPR_8"/>
    <property type="match status" value="1"/>
</dbReference>
<dbReference type="EMBL" id="OCNJ01000008">
    <property type="protein sequence ID" value="SOD99059.1"/>
    <property type="molecule type" value="Genomic_DNA"/>
</dbReference>
<feature type="chain" id="PRO_5013375576" evidence="4">
    <location>
        <begin position="23"/>
        <end position="250"/>
    </location>
</feature>
<proteinExistence type="predicted"/>
<dbReference type="PANTHER" id="PTHR44858">
    <property type="entry name" value="TETRATRICOPEPTIDE REPEAT PROTEIN 6"/>
    <property type="match status" value="1"/>
</dbReference>
<dbReference type="RefSeq" id="WP_097280599.1">
    <property type="nucleotide sequence ID" value="NZ_OCNJ01000008.1"/>
</dbReference>